<sequence>MTFPHLRALLPLAVAAALIPLGQPAAHADPATPPAANYESDTVPTPGSGGQVAFYNGQNATVQEFPAIIAGLREGGSRPQGQSCTGSAIAPRKILIAAHCADAAGEKSFLYGLDDLNAGGGFRTRVIEYKKHPRYVNFDQGYDVAVVTVADDIPVPGGVYATVATSADERLAVPGRDGLGFGYGKKDFNDTARDVTLDKATLPVVDGERLCQGVGAGFKTATMICAGYGDGRVTILPGDSGGPLIIDGKIVGVASWSRADFKWYSVYGRLTNDMGDWVKEQIGGQQPGEFGLSLNPATVRTTPGKYVSTTVVSTATGAPESVTLTAAGLPAGARAVFQPTSIMTGDTAKLTVETSASTPAGTSPITVTATNAAGKTATATLTLTVEGDPPTGEVKVTLNPPAASVRSGMMATTSATATGGTGNLTLSLSGLPAGVHPLMTPATIPQGGRSSITLLTGFGQATPPGTYPVVVRARSADGKTGTATFTLTVTR</sequence>
<dbReference type="InterPro" id="IPR001254">
    <property type="entry name" value="Trypsin_dom"/>
</dbReference>
<protein>
    <recommendedName>
        <fullName evidence="4">Peptidase S1 domain-containing protein</fullName>
    </recommendedName>
</protein>
<dbReference type="PANTHER" id="PTHR24276">
    <property type="entry name" value="POLYSERASE-RELATED"/>
    <property type="match status" value="1"/>
</dbReference>
<keyword evidence="6" id="KW-1185">Reference proteome</keyword>
<dbReference type="PROSITE" id="PS00135">
    <property type="entry name" value="TRYPSIN_SER"/>
    <property type="match status" value="1"/>
</dbReference>
<dbReference type="RefSeq" id="WP_221341241.1">
    <property type="nucleotide sequence ID" value="NZ_JACHIN010000011.1"/>
</dbReference>
<feature type="domain" description="Peptidase S1" evidence="4">
    <location>
        <begin position="54"/>
        <end position="283"/>
    </location>
</feature>
<gene>
    <name evidence="5" type="ORF">HNR40_007222</name>
</gene>
<feature type="region of interest" description="Disordered" evidence="2">
    <location>
        <begin position="26"/>
        <end position="50"/>
    </location>
</feature>
<feature type="chain" id="PRO_5031009993" description="Peptidase S1 domain-containing protein" evidence="3">
    <location>
        <begin position="29"/>
        <end position="491"/>
    </location>
</feature>
<dbReference type="SUPFAM" id="SSF50494">
    <property type="entry name" value="Trypsin-like serine proteases"/>
    <property type="match status" value="1"/>
</dbReference>
<dbReference type="EMBL" id="JACHIN010000011">
    <property type="protein sequence ID" value="MBB5081727.1"/>
    <property type="molecule type" value="Genomic_DNA"/>
</dbReference>
<dbReference type="Gene3D" id="2.40.10.10">
    <property type="entry name" value="Trypsin-like serine proteases"/>
    <property type="match status" value="1"/>
</dbReference>
<evidence type="ECO:0000313" key="6">
    <source>
        <dbReference type="Proteomes" id="UP000568380"/>
    </source>
</evidence>
<name>A0A7W8A8U7_9ACTN</name>
<dbReference type="SMART" id="SM00020">
    <property type="entry name" value="Tryp_SPc"/>
    <property type="match status" value="1"/>
</dbReference>
<evidence type="ECO:0000256" key="2">
    <source>
        <dbReference type="SAM" id="MobiDB-lite"/>
    </source>
</evidence>
<dbReference type="PROSITE" id="PS50240">
    <property type="entry name" value="TRYPSIN_DOM"/>
    <property type="match status" value="1"/>
</dbReference>
<keyword evidence="1" id="KW-1015">Disulfide bond</keyword>
<organism evidence="5 6">
    <name type="scientific">Nonomuraea endophytica</name>
    <dbReference type="NCBI Taxonomy" id="714136"/>
    <lineage>
        <taxon>Bacteria</taxon>
        <taxon>Bacillati</taxon>
        <taxon>Actinomycetota</taxon>
        <taxon>Actinomycetes</taxon>
        <taxon>Streptosporangiales</taxon>
        <taxon>Streptosporangiaceae</taxon>
        <taxon>Nonomuraea</taxon>
    </lineage>
</organism>
<dbReference type="GO" id="GO:0004252">
    <property type="term" value="F:serine-type endopeptidase activity"/>
    <property type="evidence" value="ECO:0007669"/>
    <property type="project" value="InterPro"/>
</dbReference>
<comment type="caution">
    <text evidence="5">The sequence shown here is derived from an EMBL/GenBank/DDBJ whole genome shotgun (WGS) entry which is preliminary data.</text>
</comment>
<dbReference type="Gene3D" id="2.60.40.10">
    <property type="entry name" value="Immunoglobulins"/>
    <property type="match status" value="2"/>
</dbReference>
<dbReference type="InterPro" id="IPR043504">
    <property type="entry name" value="Peptidase_S1_PA_chymotrypsin"/>
</dbReference>
<evidence type="ECO:0000256" key="3">
    <source>
        <dbReference type="SAM" id="SignalP"/>
    </source>
</evidence>
<dbReference type="GO" id="GO:0006508">
    <property type="term" value="P:proteolysis"/>
    <property type="evidence" value="ECO:0007669"/>
    <property type="project" value="InterPro"/>
</dbReference>
<dbReference type="PANTHER" id="PTHR24276:SF98">
    <property type="entry name" value="FI18310P1-RELATED"/>
    <property type="match status" value="1"/>
</dbReference>
<dbReference type="GO" id="GO:0005975">
    <property type="term" value="P:carbohydrate metabolic process"/>
    <property type="evidence" value="ECO:0007669"/>
    <property type="project" value="UniProtKB-ARBA"/>
</dbReference>
<dbReference type="Proteomes" id="UP000568380">
    <property type="component" value="Unassembled WGS sequence"/>
</dbReference>
<dbReference type="InterPro" id="IPR033116">
    <property type="entry name" value="TRYPSIN_SER"/>
</dbReference>
<feature type="signal peptide" evidence="3">
    <location>
        <begin position="1"/>
        <end position="28"/>
    </location>
</feature>
<reference evidence="5 6" key="1">
    <citation type="submission" date="2020-08" db="EMBL/GenBank/DDBJ databases">
        <title>Genomic Encyclopedia of Type Strains, Phase IV (KMG-IV): sequencing the most valuable type-strain genomes for metagenomic binning, comparative biology and taxonomic classification.</title>
        <authorList>
            <person name="Goeker M."/>
        </authorList>
    </citation>
    <scope>NUCLEOTIDE SEQUENCE [LARGE SCALE GENOMIC DNA]</scope>
    <source>
        <strain evidence="5 6">DSM 45385</strain>
    </source>
</reference>
<evidence type="ECO:0000256" key="1">
    <source>
        <dbReference type="ARBA" id="ARBA00023157"/>
    </source>
</evidence>
<dbReference type="InterPro" id="IPR013783">
    <property type="entry name" value="Ig-like_fold"/>
</dbReference>
<dbReference type="InterPro" id="IPR050430">
    <property type="entry name" value="Peptidase_S1"/>
</dbReference>
<evidence type="ECO:0000259" key="4">
    <source>
        <dbReference type="PROSITE" id="PS50240"/>
    </source>
</evidence>
<proteinExistence type="predicted"/>
<feature type="compositionally biased region" description="Low complexity" evidence="2">
    <location>
        <begin position="26"/>
        <end position="36"/>
    </location>
</feature>
<keyword evidence="3" id="KW-0732">Signal</keyword>
<accession>A0A7W8A8U7</accession>
<dbReference type="AlphaFoldDB" id="A0A7W8A8U7"/>
<evidence type="ECO:0000313" key="5">
    <source>
        <dbReference type="EMBL" id="MBB5081727.1"/>
    </source>
</evidence>
<dbReference type="InterPro" id="IPR009003">
    <property type="entry name" value="Peptidase_S1_PA"/>
</dbReference>
<dbReference type="Pfam" id="PF00089">
    <property type="entry name" value="Trypsin"/>
    <property type="match status" value="1"/>
</dbReference>